<name>A0ABD3H9H1_9MARC</name>
<protein>
    <submittedName>
        <fullName evidence="1">Uncharacterized protein</fullName>
    </submittedName>
</protein>
<evidence type="ECO:0000313" key="2">
    <source>
        <dbReference type="Proteomes" id="UP001633002"/>
    </source>
</evidence>
<evidence type="ECO:0000313" key="1">
    <source>
        <dbReference type="EMBL" id="KAL3687010.1"/>
    </source>
</evidence>
<proteinExistence type="predicted"/>
<organism evidence="1 2">
    <name type="scientific">Riccia sorocarpa</name>
    <dbReference type="NCBI Taxonomy" id="122646"/>
    <lineage>
        <taxon>Eukaryota</taxon>
        <taxon>Viridiplantae</taxon>
        <taxon>Streptophyta</taxon>
        <taxon>Embryophyta</taxon>
        <taxon>Marchantiophyta</taxon>
        <taxon>Marchantiopsida</taxon>
        <taxon>Marchantiidae</taxon>
        <taxon>Marchantiales</taxon>
        <taxon>Ricciaceae</taxon>
        <taxon>Riccia</taxon>
    </lineage>
</organism>
<accession>A0ABD3H9H1</accession>
<reference evidence="1 2" key="1">
    <citation type="submission" date="2024-09" db="EMBL/GenBank/DDBJ databases">
        <title>Chromosome-scale assembly of Riccia sorocarpa.</title>
        <authorList>
            <person name="Paukszto L."/>
        </authorList>
    </citation>
    <scope>NUCLEOTIDE SEQUENCE [LARGE SCALE GENOMIC DNA]</scope>
    <source>
        <strain evidence="1">LP-2024</strain>
        <tissue evidence="1">Aerial parts of the thallus</tissue>
    </source>
</reference>
<gene>
    <name evidence="1" type="ORF">R1sor_013319</name>
</gene>
<dbReference type="AlphaFoldDB" id="A0ABD3H9H1"/>
<keyword evidence="2" id="KW-1185">Reference proteome</keyword>
<sequence>MAVRDFEAELTALFDQAGEEFLEEVISEALLRKLEIDESARRLAAGELDDLIPATELRPEELFQILNEAGVLRVPIPLEQDDENGPADAWVETIRNNDTVSSWPPYWTLLGEGDGRFSRARIEIGESGRGFKDWVVGTTVVSRQSELPAEFSQTLAQLSRRVEEHGADHRSQLDAIVEKQQKEEPAPRADQLLAVIDEKMWSLPMLLVQPRMRFIVNKRRRSWHASLNVSICEW</sequence>
<dbReference type="Proteomes" id="UP001633002">
    <property type="component" value="Unassembled WGS sequence"/>
</dbReference>
<dbReference type="EMBL" id="JBJQOH010000004">
    <property type="protein sequence ID" value="KAL3687010.1"/>
    <property type="molecule type" value="Genomic_DNA"/>
</dbReference>
<comment type="caution">
    <text evidence="1">The sequence shown here is derived from an EMBL/GenBank/DDBJ whole genome shotgun (WGS) entry which is preliminary data.</text>
</comment>